<keyword evidence="3 6" id="KW-0812">Transmembrane</keyword>
<feature type="transmembrane region" description="Helical" evidence="6">
    <location>
        <begin position="52"/>
        <end position="71"/>
    </location>
</feature>
<gene>
    <name evidence="8" type="ORF">JYK00_07640</name>
</gene>
<dbReference type="SUPFAM" id="SSF53850">
    <property type="entry name" value="Periplasmic binding protein-like II"/>
    <property type="match status" value="1"/>
</dbReference>
<dbReference type="Proteomes" id="UP000671862">
    <property type="component" value="Chromosome"/>
</dbReference>
<evidence type="ECO:0000256" key="2">
    <source>
        <dbReference type="ARBA" id="ARBA00022475"/>
    </source>
</evidence>
<feature type="transmembrane region" description="Helical" evidence="6">
    <location>
        <begin position="6"/>
        <end position="22"/>
    </location>
</feature>
<evidence type="ECO:0000256" key="6">
    <source>
        <dbReference type="SAM" id="Phobius"/>
    </source>
</evidence>
<evidence type="ECO:0000256" key="5">
    <source>
        <dbReference type="ARBA" id="ARBA00023136"/>
    </source>
</evidence>
<organism evidence="8 9">
    <name type="scientific">Thermosipho ferrireducens</name>
    <dbReference type="NCBI Taxonomy" id="2571116"/>
    <lineage>
        <taxon>Bacteria</taxon>
        <taxon>Thermotogati</taxon>
        <taxon>Thermotogota</taxon>
        <taxon>Thermotogae</taxon>
        <taxon>Thermotogales</taxon>
        <taxon>Fervidobacteriaceae</taxon>
        <taxon>Thermosipho</taxon>
    </lineage>
</organism>
<dbReference type="InterPro" id="IPR025383">
    <property type="entry name" value="MrpA_C/MbhD"/>
</dbReference>
<evidence type="ECO:0000256" key="3">
    <source>
        <dbReference type="ARBA" id="ARBA00022692"/>
    </source>
</evidence>
<sequence length="219" mass="25174">MQIVRVLFLLVAVLFASLAIIRIKPFHSFLWRTALSILAVAIYTLYFAPDVALAEAMLGALLTTFVYLLAIKIHSKVRVGIIVVPVICEKYGDSYVGIIPGIMEAFAKKYNHKIEYVEFEDYNQIAKAVNEAVIDIGISYSGDFPIIEVPVYEYNGKKSDYFSLQKILEENPHYGKISKITNAMLYFSFNESDSILFEEFEEFFETFEKEKIVNKYLRR</sequence>
<accession>A0ABX7S6X0</accession>
<dbReference type="EMBL" id="CP071446">
    <property type="protein sequence ID" value="QTA37596.1"/>
    <property type="molecule type" value="Genomic_DNA"/>
</dbReference>
<reference evidence="8 9" key="1">
    <citation type="submission" date="2021-03" db="EMBL/GenBank/DDBJ databases">
        <title>Thermosipho ferrireducens sp.nov., an anaerobic thermophilic iron-reducing bacterium isolated from a deep-sea hydrothermal sulfide deposits.</title>
        <authorList>
            <person name="Zeng X."/>
            <person name="Chen Y."/>
            <person name="Shao Z."/>
        </authorList>
    </citation>
    <scope>NUCLEOTIDE SEQUENCE [LARGE SCALE GENOMIC DNA]</scope>
    <source>
        <strain evidence="8 9">JL129W03</strain>
    </source>
</reference>
<dbReference type="Gene3D" id="3.40.190.10">
    <property type="entry name" value="Periplasmic binding protein-like II"/>
    <property type="match status" value="1"/>
</dbReference>
<keyword evidence="5 6" id="KW-0472">Membrane</keyword>
<comment type="subcellular location">
    <subcellularLocation>
        <location evidence="1">Cell membrane</location>
        <topology evidence="1">Multi-pass membrane protein</topology>
    </subcellularLocation>
</comment>
<evidence type="ECO:0000256" key="1">
    <source>
        <dbReference type="ARBA" id="ARBA00004651"/>
    </source>
</evidence>
<protein>
    <submittedName>
        <fullName evidence="8">DUF4040 domain-containing protein</fullName>
    </submittedName>
</protein>
<keyword evidence="4 6" id="KW-1133">Transmembrane helix</keyword>
<dbReference type="Pfam" id="PF13244">
    <property type="entry name" value="MbhD"/>
    <property type="match status" value="1"/>
</dbReference>
<name>A0ABX7S6X0_9BACT</name>
<feature type="domain" description="MrpA C-terminal/MbhD" evidence="7">
    <location>
        <begin position="11"/>
        <end position="72"/>
    </location>
</feature>
<evidence type="ECO:0000256" key="4">
    <source>
        <dbReference type="ARBA" id="ARBA00022989"/>
    </source>
</evidence>
<evidence type="ECO:0000313" key="9">
    <source>
        <dbReference type="Proteomes" id="UP000671862"/>
    </source>
</evidence>
<keyword evidence="2" id="KW-1003">Cell membrane</keyword>
<dbReference type="RefSeq" id="WP_207566320.1">
    <property type="nucleotide sequence ID" value="NZ_CP071446.1"/>
</dbReference>
<evidence type="ECO:0000313" key="8">
    <source>
        <dbReference type="EMBL" id="QTA37596.1"/>
    </source>
</evidence>
<proteinExistence type="predicted"/>
<feature type="transmembrane region" description="Helical" evidence="6">
    <location>
        <begin position="29"/>
        <end position="46"/>
    </location>
</feature>
<keyword evidence="9" id="KW-1185">Reference proteome</keyword>
<evidence type="ECO:0000259" key="7">
    <source>
        <dbReference type="Pfam" id="PF13244"/>
    </source>
</evidence>